<dbReference type="InterPro" id="IPR051608">
    <property type="entry name" value="RQC_Subunit_NEMF"/>
</dbReference>
<dbReference type="GO" id="GO:0043023">
    <property type="term" value="F:ribosomal large subunit binding"/>
    <property type="evidence" value="ECO:0007669"/>
    <property type="project" value="TreeGrafter"/>
</dbReference>
<name>A0A9P4YX56_9HYPO</name>
<evidence type="ECO:0000313" key="9">
    <source>
        <dbReference type="EMBL" id="KAF4124718.1"/>
    </source>
</evidence>
<feature type="compositionally biased region" description="Acidic residues" evidence="6">
    <location>
        <begin position="448"/>
        <end position="467"/>
    </location>
</feature>
<dbReference type="Gene3D" id="2.30.310.10">
    <property type="entry name" value="ibrinogen binding protein from staphylococcus aureus domain"/>
    <property type="match status" value="1"/>
</dbReference>
<feature type="domain" description="NFACT protein C-terminal" evidence="8">
    <location>
        <begin position="958"/>
        <end position="1065"/>
    </location>
</feature>
<evidence type="ECO:0000256" key="1">
    <source>
        <dbReference type="ARBA" id="ARBA00004496"/>
    </source>
</evidence>
<accession>A0A9P4YX56</accession>
<dbReference type="InterPro" id="IPR021846">
    <property type="entry name" value="NFACT-C"/>
</dbReference>
<dbReference type="FunFam" id="2.30.310.10:FF:000003">
    <property type="entry name" value="Zinc knuckle domain containing protein"/>
    <property type="match status" value="1"/>
</dbReference>
<keyword evidence="4" id="KW-0175">Coiled coil</keyword>
<feature type="region of interest" description="Disordered" evidence="6">
    <location>
        <begin position="448"/>
        <end position="477"/>
    </location>
</feature>
<dbReference type="GO" id="GO:0000049">
    <property type="term" value="F:tRNA binding"/>
    <property type="evidence" value="ECO:0007669"/>
    <property type="project" value="TreeGrafter"/>
</dbReference>
<comment type="similarity">
    <text evidence="2">Belongs to the NEMF family.</text>
</comment>
<sequence length="1093" mass="119525">MKQRFSSLDVKVIAHELQETLTSLRVSNIYDLSSKILLFKFAKPDNKKQLVIETGFRCHLTEFGRTTTGAPSPFVARLRRFLKTRRVTSVSQIGTDRIIEFQFSDGQYRLFFEFFASGNIVLTDESLKILAISRNVAESGDQEAQRLGVPYSLENRQNYRGIPPMTKERVRNALQKGIDKASESAASAKKGKVKAGGDLRKSLGVAITEVPPVLVDHTLQANNFDLTKSLPEILESETLLDDLLKSLVEARQTVENITSSGPCKGYIFAKYRKAPSQVADDDQNDEEKERSKRDNLLYDDFHPFLPQKLARNDEVAVLEFQGYNKTVDEFFSSLEGQKLESRLTEREATARRKLESVRREQRQRIEGLQEVQAANLRKAAAIEANAQRVQEAMDAVNGLLAQGMDWVDIGKLVEREKKRHNPVAEIIKTPLRLEENIITLILSEEDLAEEQEDDPYETDEGSDDEEGGDAHGDAKAKATANANALAVEINLGLTPWGNAREYYGERKMAAIKQEKTQLAASMALKNSEQKIAADLKKGLKQEKDLLQPIRRLMWFEKFFWFISSDGYLVIGAKDGTQSEIMYKRHLRKGDVYCHADLSGASVVVIKNNPKTPDAPIPPATLSQAGSLVVCTSEAWDSKAGMGVWWVNAEQVSKSAATKGDYLPLGVFNIGGEKNFLPPNPLIIGLGFMFRISDESKARHLKHRVNDDDGDDGTAVESAKRPTQDELQAAEQLLDSVADDASAVGDESAPESLNGDVRENPLQGGGDKADAEDEESDGDVAAASNGVSDILLGDKNISKATRATTEKDETKEAASQGSDDDSEDGADVTESVAAPSEAPSKGTRSTKTNNDTAKGPPKRGKRSKAKKIAAKYKDQDEEDRAAAEALIGAKAGRLKAEAEAKAKAEREAELEAAKERRRAQHEKRQKQTAEHEEVRRRAMLEAGAGGDGDAAAAAADDEAHRTTSLDELVGTPMPGDEILEVLAVCAPWNAMGKFKYKVKMQPGSTKKGKAVKEILERIKIDSGKRAVVDETSRNKDKMWPREVELIKALKPEDVVNSVPVGKVRIMLTGGTSGGGGGKGKGGGGGGKGRGKGKK</sequence>
<feature type="compositionally biased region" description="Acidic residues" evidence="6">
    <location>
        <begin position="817"/>
        <end position="826"/>
    </location>
</feature>
<dbReference type="RefSeq" id="XP_035323370.1">
    <property type="nucleotide sequence ID" value="XM_035467358.1"/>
</dbReference>
<dbReference type="AlphaFoldDB" id="A0A9P4YX56"/>
<dbReference type="GO" id="GO:0072344">
    <property type="term" value="P:rescue of stalled ribosome"/>
    <property type="evidence" value="ECO:0007669"/>
    <property type="project" value="TreeGrafter"/>
</dbReference>
<evidence type="ECO:0000256" key="3">
    <source>
        <dbReference type="ARBA" id="ARBA00022490"/>
    </source>
</evidence>
<feature type="region of interest" description="Disordered" evidence="6">
    <location>
        <begin position="700"/>
        <end position="723"/>
    </location>
</feature>
<feature type="compositionally biased region" description="Gly residues" evidence="6">
    <location>
        <begin position="1069"/>
        <end position="1086"/>
    </location>
</feature>
<protein>
    <recommendedName>
        <fullName evidence="5">Ribosome quality control complex subunit 2</fullName>
    </recommendedName>
</protein>
<comment type="subcellular location">
    <subcellularLocation>
        <location evidence="1">Cytoplasm</location>
    </subcellularLocation>
</comment>
<dbReference type="Pfam" id="PF11923">
    <property type="entry name" value="NFACT-C"/>
    <property type="match status" value="1"/>
</dbReference>
<evidence type="ECO:0000259" key="8">
    <source>
        <dbReference type="Pfam" id="PF11923"/>
    </source>
</evidence>
<organism evidence="9 10">
    <name type="scientific">Geosmithia morbida</name>
    <dbReference type="NCBI Taxonomy" id="1094350"/>
    <lineage>
        <taxon>Eukaryota</taxon>
        <taxon>Fungi</taxon>
        <taxon>Dikarya</taxon>
        <taxon>Ascomycota</taxon>
        <taxon>Pezizomycotina</taxon>
        <taxon>Sordariomycetes</taxon>
        <taxon>Hypocreomycetidae</taxon>
        <taxon>Hypocreales</taxon>
        <taxon>Bionectriaceae</taxon>
        <taxon>Geosmithia</taxon>
    </lineage>
</organism>
<feature type="domain" description="NFACT RNA-binding" evidence="7">
    <location>
        <begin position="557"/>
        <end position="669"/>
    </location>
</feature>
<dbReference type="GO" id="GO:1990116">
    <property type="term" value="P:ribosome-associated ubiquitin-dependent protein catabolic process"/>
    <property type="evidence" value="ECO:0007669"/>
    <property type="project" value="TreeGrafter"/>
</dbReference>
<reference evidence="9" key="1">
    <citation type="submission" date="2020-03" db="EMBL/GenBank/DDBJ databases">
        <title>Site-based positive gene gene selection in Geosmithia morbida across the United States reveals a broad range of putative effectors and factors for local host and environmental adapation.</title>
        <authorList>
            <person name="Onufrak A."/>
            <person name="Murdoch R.W."/>
            <person name="Gazis R."/>
            <person name="Huff M."/>
            <person name="Staton M."/>
            <person name="Klingeman W."/>
            <person name="Hadziabdic D."/>
        </authorList>
    </citation>
    <scope>NUCLEOTIDE SEQUENCE</scope>
    <source>
        <strain evidence="9">1262</strain>
    </source>
</reference>
<dbReference type="PANTHER" id="PTHR15239">
    <property type="entry name" value="NUCLEAR EXPORT MEDIATOR FACTOR NEMF"/>
    <property type="match status" value="1"/>
</dbReference>
<comment type="caution">
    <text evidence="9">The sequence shown here is derived from an EMBL/GenBank/DDBJ whole genome shotgun (WGS) entry which is preliminary data.</text>
</comment>
<feature type="region of interest" description="Disordered" evidence="6">
    <location>
        <begin position="739"/>
        <end position="786"/>
    </location>
</feature>
<dbReference type="GO" id="GO:0005737">
    <property type="term" value="C:cytoplasm"/>
    <property type="evidence" value="ECO:0007669"/>
    <property type="project" value="UniProtKB-SubCell"/>
</dbReference>
<feature type="region of interest" description="Disordered" evidence="6">
    <location>
        <begin position="798"/>
        <end position="937"/>
    </location>
</feature>
<feature type="region of interest" description="Disordered" evidence="6">
    <location>
        <begin position="1066"/>
        <end position="1093"/>
    </location>
</feature>
<keyword evidence="3" id="KW-0963">Cytoplasm</keyword>
<dbReference type="OrthoDB" id="207084at2759"/>
<dbReference type="EMBL" id="JAANYQ010000004">
    <property type="protein sequence ID" value="KAF4124718.1"/>
    <property type="molecule type" value="Genomic_DNA"/>
</dbReference>
<dbReference type="Pfam" id="PF05670">
    <property type="entry name" value="NFACT-R_1"/>
    <property type="match status" value="1"/>
</dbReference>
<feature type="compositionally biased region" description="Polar residues" evidence="6">
    <location>
        <begin position="841"/>
        <end position="851"/>
    </location>
</feature>
<dbReference type="GeneID" id="55971612"/>
<dbReference type="Pfam" id="PF05833">
    <property type="entry name" value="NFACT_N"/>
    <property type="match status" value="1"/>
</dbReference>
<evidence type="ECO:0000256" key="5">
    <source>
        <dbReference type="ARBA" id="ARBA00070414"/>
    </source>
</evidence>
<keyword evidence="10" id="KW-1185">Reference proteome</keyword>
<evidence type="ECO:0000256" key="4">
    <source>
        <dbReference type="ARBA" id="ARBA00023054"/>
    </source>
</evidence>
<dbReference type="Proteomes" id="UP000749293">
    <property type="component" value="Unassembled WGS sequence"/>
</dbReference>
<evidence type="ECO:0000256" key="6">
    <source>
        <dbReference type="SAM" id="MobiDB-lite"/>
    </source>
</evidence>
<evidence type="ECO:0000256" key="2">
    <source>
        <dbReference type="ARBA" id="ARBA00008318"/>
    </source>
</evidence>
<feature type="compositionally biased region" description="Basic residues" evidence="6">
    <location>
        <begin position="855"/>
        <end position="869"/>
    </location>
</feature>
<dbReference type="InterPro" id="IPR008532">
    <property type="entry name" value="NFACT_RNA-bd"/>
</dbReference>
<proteinExistence type="inferred from homology"/>
<evidence type="ECO:0000259" key="7">
    <source>
        <dbReference type="Pfam" id="PF05670"/>
    </source>
</evidence>
<evidence type="ECO:0000313" key="10">
    <source>
        <dbReference type="Proteomes" id="UP000749293"/>
    </source>
</evidence>
<feature type="compositionally biased region" description="Basic residues" evidence="6">
    <location>
        <begin position="914"/>
        <end position="923"/>
    </location>
</feature>
<feature type="compositionally biased region" description="Basic and acidic residues" evidence="6">
    <location>
        <begin position="893"/>
        <end position="913"/>
    </location>
</feature>
<gene>
    <name evidence="9" type="ORF">GMORB2_5384</name>
</gene>
<dbReference type="GO" id="GO:1990112">
    <property type="term" value="C:RQC complex"/>
    <property type="evidence" value="ECO:0007669"/>
    <property type="project" value="TreeGrafter"/>
</dbReference>
<dbReference type="PANTHER" id="PTHR15239:SF6">
    <property type="entry name" value="RIBOSOME QUALITY CONTROL COMPLEX SUBUNIT NEMF"/>
    <property type="match status" value="1"/>
</dbReference>
<feature type="compositionally biased region" description="Basic and acidic residues" evidence="6">
    <location>
        <begin position="924"/>
        <end position="937"/>
    </location>
</feature>